<sequence>MSRGTSIPPSQQQNISRHHQQLHQPSVLENLINSPHYGSPTPSSRHLNGSGNQNVADLPFGNTLQQSEERIYAEKLRSLRPYVESLRARAQQCRLEGNEIAASKFDTMCNVLDGKSRVSFEYLLQIESWIYKKQQFLM</sequence>
<gene>
    <name evidence="2" type="ORF">OFLC_LOCUS9353</name>
</gene>
<feature type="compositionally biased region" description="Polar residues" evidence="1">
    <location>
        <begin position="1"/>
        <end position="15"/>
    </location>
</feature>
<proteinExistence type="predicted"/>
<evidence type="ECO:0000256" key="1">
    <source>
        <dbReference type="SAM" id="MobiDB-lite"/>
    </source>
</evidence>
<feature type="compositionally biased region" description="Polar residues" evidence="1">
    <location>
        <begin position="40"/>
        <end position="55"/>
    </location>
</feature>
<reference evidence="4" key="1">
    <citation type="submission" date="2016-06" db="UniProtKB">
        <authorList>
            <consortium name="WormBaseParasite"/>
        </authorList>
    </citation>
    <scope>IDENTIFICATION</scope>
</reference>
<protein>
    <submittedName>
        <fullName evidence="4">Mediator complex subunit 15</fullName>
    </submittedName>
</protein>
<feature type="region of interest" description="Disordered" evidence="1">
    <location>
        <begin position="1"/>
        <end position="60"/>
    </location>
</feature>
<evidence type="ECO:0000313" key="4">
    <source>
        <dbReference type="WBParaSite" id="OFLC_0000935201-mRNA-1"/>
    </source>
</evidence>
<dbReference type="EMBL" id="UZAJ01011382">
    <property type="protein sequence ID" value="VDO59949.1"/>
    <property type="molecule type" value="Genomic_DNA"/>
</dbReference>
<dbReference type="Proteomes" id="UP000267606">
    <property type="component" value="Unassembled WGS sequence"/>
</dbReference>
<organism evidence="4">
    <name type="scientific">Onchocerca flexuosa</name>
    <dbReference type="NCBI Taxonomy" id="387005"/>
    <lineage>
        <taxon>Eukaryota</taxon>
        <taxon>Metazoa</taxon>
        <taxon>Ecdysozoa</taxon>
        <taxon>Nematoda</taxon>
        <taxon>Chromadorea</taxon>
        <taxon>Rhabditida</taxon>
        <taxon>Spirurina</taxon>
        <taxon>Spiruromorpha</taxon>
        <taxon>Filarioidea</taxon>
        <taxon>Onchocercidae</taxon>
        <taxon>Onchocerca</taxon>
    </lineage>
</organism>
<dbReference type="WBParaSite" id="OFLC_0000935201-mRNA-1">
    <property type="protein sequence ID" value="OFLC_0000935201-mRNA-1"/>
    <property type="gene ID" value="OFLC_0000935201"/>
</dbReference>
<accession>A0A183HPE1</accession>
<evidence type="ECO:0000313" key="3">
    <source>
        <dbReference type="Proteomes" id="UP000267606"/>
    </source>
</evidence>
<dbReference type="STRING" id="387005.A0A183HPE1"/>
<dbReference type="AlphaFoldDB" id="A0A183HPE1"/>
<evidence type="ECO:0000313" key="2">
    <source>
        <dbReference type="EMBL" id="VDO59949.1"/>
    </source>
</evidence>
<name>A0A183HPE1_9BILA</name>
<reference evidence="2 3" key="2">
    <citation type="submission" date="2018-11" db="EMBL/GenBank/DDBJ databases">
        <authorList>
            <consortium name="Pathogen Informatics"/>
        </authorList>
    </citation>
    <scope>NUCLEOTIDE SEQUENCE [LARGE SCALE GENOMIC DNA]</scope>
</reference>
<keyword evidence="3" id="KW-1185">Reference proteome</keyword>